<evidence type="ECO:0000256" key="5">
    <source>
        <dbReference type="SAM" id="Phobius"/>
    </source>
</evidence>
<dbReference type="InParanoid" id="O01888"/>
<reference evidence="7 8" key="1">
    <citation type="journal article" date="1998" name="Science">
        <title>Genome sequence of the nematode C. elegans: a platform for investigating biology.</title>
        <authorList>
            <consortium name="The C. elegans sequencing consortium"/>
            <person name="Sulson J.E."/>
            <person name="Waterston R."/>
        </authorList>
    </citation>
    <scope>NUCLEOTIDE SEQUENCE [LARGE SCALE GENOMIC DNA]</scope>
    <source>
        <strain evidence="7 8">Bristol N2</strain>
    </source>
</reference>
<feature type="transmembrane region" description="Helical" evidence="5">
    <location>
        <begin position="235"/>
        <end position="254"/>
    </location>
</feature>
<keyword evidence="2 5" id="KW-0812">Transmembrane</keyword>
<evidence type="ECO:0000313" key="9">
    <source>
        <dbReference type="WormBase" id="R08F11.5"/>
    </source>
</evidence>
<dbReference type="UCSC" id="R08F11.5">
    <property type="organism name" value="c. elegans"/>
</dbReference>
<dbReference type="GO" id="GO:0016020">
    <property type="term" value="C:membrane"/>
    <property type="evidence" value="ECO:0007669"/>
    <property type="project" value="UniProtKB-SubCell"/>
</dbReference>
<feature type="transmembrane region" description="Helical" evidence="5">
    <location>
        <begin position="275"/>
        <end position="297"/>
    </location>
</feature>
<feature type="transmembrane region" description="Helical" evidence="5">
    <location>
        <begin position="82"/>
        <end position="103"/>
    </location>
</feature>
<evidence type="ECO:0000259" key="6">
    <source>
        <dbReference type="PROSITE" id="PS50262"/>
    </source>
</evidence>
<evidence type="ECO:0000256" key="3">
    <source>
        <dbReference type="ARBA" id="ARBA00022989"/>
    </source>
</evidence>
<dbReference type="SUPFAM" id="SSF81321">
    <property type="entry name" value="Family A G protein-coupled receptor-like"/>
    <property type="match status" value="1"/>
</dbReference>
<proteinExistence type="predicted"/>
<dbReference type="KEGG" id="cel:CELE_R08F11.5"/>
<keyword evidence="4 5" id="KW-0472">Membrane</keyword>
<feature type="transmembrane region" description="Helical" evidence="5">
    <location>
        <begin position="317"/>
        <end position="336"/>
    </location>
</feature>
<evidence type="ECO:0000256" key="4">
    <source>
        <dbReference type="ARBA" id="ARBA00023136"/>
    </source>
</evidence>
<accession>O01888</accession>
<feature type="transmembrane region" description="Helical" evidence="5">
    <location>
        <begin position="176"/>
        <end position="195"/>
    </location>
</feature>
<evidence type="ECO:0000313" key="8">
    <source>
        <dbReference type="Proteomes" id="UP000001940"/>
    </source>
</evidence>
<dbReference type="Gene3D" id="1.20.1070.10">
    <property type="entry name" value="Rhodopsin 7-helix transmembrane proteins"/>
    <property type="match status" value="1"/>
</dbReference>
<feature type="domain" description="G-protein coupled receptors family 1 profile" evidence="6">
    <location>
        <begin position="65"/>
        <end position="332"/>
    </location>
</feature>
<dbReference type="SMR" id="O01888"/>
<evidence type="ECO:0000313" key="7">
    <source>
        <dbReference type="EMBL" id="CCD72310.1"/>
    </source>
</evidence>
<dbReference type="STRING" id="6239.R08F11.5.1"/>
<dbReference type="InterPro" id="IPR017452">
    <property type="entry name" value="GPCR_Rhodpsn_7TM"/>
</dbReference>
<evidence type="ECO:0000256" key="1">
    <source>
        <dbReference type="ARBA" id="ARBA00004370"/>
    </source>
</evidence>
<dbReference type="PROSITE" id="PS50262">
    <property type="entry name" value="G_PROTEIN_RECEP_F1_2"/>
    <property type="match status" value="1"/>
</dbReference>
<dbReference type="Proteomes" id="UP000001940">
    <property type="component" value="Chromosome V"/>
</dbReference>
<organism evidence="7 8">
    <name type="scientific">Caenorhabditis elegans</name>
    <dbReference type="NCBI Taxonomy" id="6239"/>
    <lineage>
        <taxon>Eukaryota</taxon>
        <taxon>Metazoa</taxon>
        <taxon>Ecdysozoa</taxon>
        <taxon>Nematoda</taxon>
        <taxon>Chromadorea</taxon>
        <taxon>Rhabditida</taxon>
        <taxon>Rhabditina</taxon>
        <taxon>Rhabditomorpha</taxon>
        <taxon>Rhabditoidea</taxon>
        <taxon>Rhabditidae</taxon>
        <taxon>Peloderinae</taxon>
        <taxon>Caenorhabditis</taxon>
    </lineage>
</organism>
<dbReference type="OMA" id="MSAITHK"/>
<protein>
    <submittedName>
        <fullName evidence="7">G-protein coupled receptors family 1 profile domain-containing protein</fullName>
    </submittedName>
</protein>
<dbReference type="HOGENOM" id="CLU_043715_2_0_1"/>
<dbReference type="EMBL" id="BX284605">
    <property type="protein sequence ID" value="CCD72310.1"/>
    <property type="molecule type" value="Genomic_DNA"/>
</dbReference>
<dbReference type="PaxDb" id="6239-R08F11.5"/>
<sequence length="381" mass="44425">MKRPKNKNPTTTPGEYYHTYEESFYWYFNFFEDDDDYYSWLDYVHEVLYILSRVYVVFSFIQFFINIFHMTVLTRRELRTNLVYQVMIAICIGETAQAFVTMFDEFLTWNIFYKVELWCGYPYFHLVIRRLAISSQFLSRRFSAFLGLYIAAVRAFSVIFPMSAITHKITKPNSGFMVMSVIAIASTAWSSFQFLQTSIEKVTKYCTYNRPSYVPYLLLNNEKLVDKFNYADSCISLVVSTLYVFVALALVVELQRTKKRRKNLRSEKPNNTTKLVVVMAATVFVSESFYGLLRYIAFHTFAGYEEQPLIQQFADRMQLLVMASSIAHCVICYCMSSQYRDTLKKMIGVGKEDKTVKIVIVETTTHPTTVNSSKSSSKPAY</sequence>
<dbReference type="AlphaFoldDB" id="O01888"/>
<keyword evidence="7" id="KW-0675">Receptor</keyword>
<dbReference type="PhylomeDB" id="O01888"/>
<dbReference type="eggNOG" id="ENOG502R2TT">
    <property type="taxonomic scope" value="Eukaryota"/>
</dbReference>
<dbReference type="PIR" id="G89009">
    <property type="entry name" value="G89009"/>
</dbReference>
<dbReference type="InterPro" id="IPR019427">
    <property type="entry name" value="7TM_GPCR_serpentine_rcpt_Srw"/>
</dbReference>
<dbReference type="GO" id="GO:0008528">
    <property type="term" value="F:G protein-coupled peptide receptor activity"/>
    <property type="evidence" value="ECO:0007669"/>
    <property type="project" value="InterPro"/>
</dbReference>
<dbReference type="WormBase" id="R08F11.5">
    <property type="protein sequence ID" value="CE12588"/>
    <property type="gene ID" value="WBGene00005754"/>
    <property type="gene designation" value="srw-7"/>
</dbReference>
<dbReference type="PANTHER" id="PTHR47321:SF1">
    <property type="entry name" value="G-PROTEIN COUPLED RECEPTORS FAMILY 1 PROFILE DOMAIN-CONTAINING PROTEIN-RELATED"/>
    <property type="match status" value="1"/>
</dbReference>
<evidence type="ECO:0000256" key="2">
    <source>
        <dbReference type="ARBA" id="ARBA00022692"/>
    </source>
</evidence>
<dbReference type="OrthoDB" id="5818258at2759"/>
<keyword evidence="3 5" id="KW-1133">Transmembrane helix</keyword>
<comment type="subcellular location">
    <subcellularLocation>
        <location evidence="1">Membrane</location>
    </subcellularLocation>
</comment>
<feature type="transmembrane region" description="Helical" evidence="5">
    <location>
        <begin position="47"/>
        <end position="70"/>
    </location>
</feature>
<dbReference type="GeneID" id="187706"/>
<dbReference type="PANTHER" id="PTHR47321">
    <property type="entry name" value="SERPENTINE RECEPTOR, CLASS W"/>
    <property type="match status" value="1"/>
</dbReference>
<dbReference type="Pfam" id="PF10324">
    <property type="entry name" value="7TM_GPCR_Srw"/>
    <property type="match status" value="1"/>
</dbReference>
<dbReference type="CTD" id="187706"/>
<keyword evidence="8" id="KW-1185">Reference proteome</keyword>
<dbReference type="AGR" id="WB:WBGene00005754"/>
<feature type="transmembrane region" description="Helical" evidence="5">
    <location>
        <begin position="144"/>
        <end position="164"/>
    </location>
</feature>
<dbReference type="FunCoup" id="O01888">
    <property type="interactions" value="5"/>
</dbReference>
<dbReference type="RefSeq" id="NP_504053.1">
    <property type="nucleotide sequence ID" value="NM_071652.1"/>
</dbReference>
<gene>
    <name evidence="7 9" type="primary">srw-7</name>
    <name evidence="7" type="ORF">CELE_R08F11.5</name>
    <name evidence="9" type="ORF">R08F11.5</name>
</gene>
<name>O01888_CAEEL</name>